<comment type="caution">
    <text evidence="1">The sequence shown here is derived from an EMBL/GenBank/DDBJ whole genome shotgun (WGS) entry which is preliminary data.</text>
</comment>
<reference evidence="1" key="1">
    <citation type="submission" date="2020-11" db="EMBL/GenBank/DDBJ databases">
        <authorList>
            <person name="Whitehead M."/>
        </authorList>
    </citation>
    <scope>NUCLEOTIDE SEQUENCE</scope>
    <source>
        <strain evidence="1">EGII</strain>
    </source>
</reference>
<proteinExistence type="predicted"/>
<gene>
    <name evidence="1" type="ORF">CCAP1982_LOCUS11708</name>
</gene>
<evidence type="ECO:0000313" key="2">
    <source>
        <dbReference type="Proteomes" id="UP000606786"/>
    </source>
</evidence>
<dbReference type="EMBL" id="CAJHJT010000034">
    <property type="protein sequence ID" value="CAD7003246.1"/>
    <property type="molecule type" value="Genomic_DNA"/>
</dbReference>
<keyword evidence="2" id="KW-1185">Reference proteome</keyword>
<name>A0A811V039_CERCA</name>
<dbReference type="AlphaFoldDB" id="A0A811V039"/>
<evidence type="ECO:0000313" key="1">
    <source>
        <dbReference type="EMBL" id="CAD7003246.1"/>
    </source>
</evidence>
<protein>
    <submittedName>
        <fullName evidence="1">(Mediterranean fruit fly) hypothetical protein</fullName>
    </submittedName>
</protein>
<dbReference type="Proteomes" id="UP000606786">
    <property type="component" value="Unassembled WGS sequence"/>
</dbReference>
<organism evidence="1 2">
    <name type="scientific">Ceratitis capitata</name>
    <name type="common">Mediterranean fruit fly</name>
    <name type="synonym">Tephritis capitata</name>
    <dbReference type="NCBI Taxonomy" id="7213"/>
    <lineage>
        <taxon>Eukaryota</taxon>
        <taxon>Metazoa</taxon>
        <taxon>Ecdysozoa</taxon>
        <taxon>Arthropoda</taxon>
        <taxon>Hexapoda</taxon>
        <taxon>Insecta</taxon>
        <taxon>Pterygota</taxon>
        <taxon>Neoptera</taxon>
        <taxon>Endopterygota</taxon>
        <taxon>Diptera</taxon>
        <taxon>Brachycera</taxon>
        <taxon>Muscomorpha</taxon>
        <taxon>Tephritoidea</taxon>
        <taxon>Tephritidae</taxon>
        <taxon>Ceratitis</taxon>
        <taxon>Ceratitis</taxon>
    </lineage>
</organism>
<feature type="non-terminal residue" evidence="1">
    <location>
        <position position="1"/>
    </location>
</feature>
<sequence>IKHREGNPRNVELLRHAREIDIRPNREHISAEHPIGKLYWEQKKRLKLSLLPQTNKSSEIKNSTLQQFCVVSFGCLEM</sequence>
<accession>A0A811V039</accession>